<dbReference type="Gene3D" id="3.30.420.40">
    <property type="match status" value="2"/>
</dbReference>
<evidence type="ECO:0000256" key="1">
    <source>
        <dbReference type="ARBA" id="ARBA00006479"/>
    </source>
</evidence>
<evidence type="ECO:0000313" key="3">
    <source>
        <dbReference type="Proteomes" id="UP000288669"/>
    </source>
</evidence>
<comment type="similarity">
    <text evidence="1">Belongs to the ROK (NagC/XylR) family.</text>
</comment>
<evidence type="ECO:0008006" key="4">
    <source>
        <dbReference type="Google" id="ProtNLM"/>
    </source>
</evidence>
<dbReference type="Proteomes" id="UP000288669">
    <property type="component" value="Unassembled WGS sequence"/>
</dbReference>
<dbReference type="EMBL" id="NGJZ01000001">
    <property type="protein sequence ID" value="RSU08209.1"/>
    <property type="molecule type" value="Genomic_DNA"/>
</dbReference>
<dbReference type="Pfam" id="PF00480">
    <property type="entry name" value="ROK"/>
    <property type="match status" value="2"/>
</dbReference>
<name>A0A430AJI3_9ENTE</name>
<evidence type="ECO:0000313" key="2">
    <source>
        <dbReference type="EMBL" id="RSU08209.1"/>
    </source>
</evidence>
<protein>
    <recommendedName>
        <fullName evidence="4">ROK family protein</fullName>
    </recommendedName>
</protein>
<dbReference type="AlphaFoldDB" id="A0A430AJI3"/>
<reference evidence="2 3" key="1">
    <citation type="submission" date="2017-05" db="EMBL/GenBank/DDBJ databases">
        <title>Vagococcus spp. assemblies.</title>
        <authorList>
            <person name="Gulvik C.A."/>
        </authorList>
    </citation>
    <scope>NUCLEOTIDE SEQUENCE [LARGE SCALE GENOMIC DNA]</scope>
    <source>
        <strain evidence="2 3">DSM 24756</strain>
    </source>
</reference>
<dbReference type="PANTHER" id="PTHR18964">
    <property type="entry name" value="ROK (REPRESSOR, ORF, KINASE) FAMILY"/>
    <property type="match status" value="1"/>
</dbReference>
<gene>
    <name evidence="2" type="ORF">CBF30_02910</name>
</gene>
<dbReference type="InterPro" id="IPR043129">
    <property type="entry name" value="ATPase_NBD"/>
</dbReference>
<dbReference type="PANTHER" id="PTHR18964:SF170">
    <property type="entry name" value="SUGAR KINASE"/>
    <property type="match status" value="1"/>
</dbReference>
<organism evidence="2 3">
    <name type="scientific">Vagococcus entomophilus</name>
    <dbReference type="NCBI Taxonomy" id="1160095"/>
    <lineage>
        <taxon>Bacteria</taxon>
        <taxon>Bacillati</taxon>
        <taxon>Bacillota</taxon>
        <taxon>Bacilli</taxon>
        <taxon>Lactobacillales</taxon>
        <taxon>Enterococcaceae</taxon>
        <taxon>Vagococcus</taxon>
    </lineage>
</organism>
<dbReference type="OrthoDB" id="9795247at2"/>
<comment type="caution">
    <text evidence="2">The sequence shown here is derived from an EMBL/GenBank/DDBJ whole genome shotgun (WGS) entry which is preliminary data.</text>
</comment>
<sequence length="314" mass="34514">MTLLVIDIGGSAIKYGLWENKELHHTDEVPTPLTRGSFYDQLQEIKEKFTKEKTLKGVAISSPGDVDEESGSVNGVSFVPFLHLGPIIPQMEQQLNLPISMMNDADCAALAELRMGVAKNADNPLFLIIGSGLGIAFAKDGQVVSPTDAKQPELKDLVARSIKNLNNSNVSPVQIGRRVSLKKFKLPSSIDGKDVFKLAEVDDPIAKKEVNKLYQSLAEVLLSLNLSYHPEFIALGGGVSQQEGFLENIQQALAETIDNQAGIAEWFKNFFTSSDKKESLQKEDFPIVKICQFKNQANLIGAALHFEEKYPEKA</sequence>
<accession>A0A430AJI3</accession>
<dbReference type="SUPFAM" id="SSF53067">
    <property type="entry name" value="Actin-like ATPase domain"/>
    <property type="match status" value="1"/>
</dbReference>
<proteinExistence type="inferred from homology"/>
<dbReference type="RefSeq" id="WP_126822590.1">
    <property type="nucleotide sequence ID" value="NZ_JBHLWU010000001.1"/>
</dbReference>
<dbReference type="InterPro" id="IPR000600">
    <property type="entry name" value="ROK"/>
</dbReference>
<keyword evidence="3" id="KW-1185">Reference proteome</keyword>